<organism evidence="2 3">
    <name type="scientific">Chitinophaga oryziterrae</name>
    <dbReference type="NCBI Taxonomy" id="1031224"/>
    <lineage>
        <taxon>Bacteria</taxon>
        <taxon>Pseudomonadati</taxon>
        <taxon>Bacteroidota</taxon>
        <taxon>Chitinophagia</taxon>
        <taxon>Chitinophagales</taxon>
        <taxon>Chitinophagaceae</taxon>
        <taxon>Chitinophaga</taxon>
    </lineage>
</organism>
<keyword evidence="3" id="KW-1185">Reference proteome</keyword>
<dbReference type="AlphaFoldDB" id="A0A6N8JE00"/>
<evidence type="ECO:0000313" key="2">
    <source>
        <dbReference type="EMBL" id="MVT42576.1"/>
    </source>
</evidence>
<dbReference type="Gene3D" id="3.60.21.10">
    <property type="match status" value="1"/>
</dbReference>
<dbReference type="GO" id="GO:0016787">
    <property type="term" value="F:hydrolase activity"/>
    <property type="evidence" value="ECO:0007669"/>
    <property type="project" value="InterPro"/>
</dbReference>
<evidence type="ECO:0000259" key="1">
    <source>
        <dbReference type="Pfam" id="PF00149"/>
    </source>
</evidence>
<dbReference type="InterPro" id="IPR029052">
    <property type="entry name" value="Metallo-depent_PP-like"/>
</dbReference>
<dbReference type="InterPro" id="IPR004843">
    <property type="entry name" value="Calcineurin-like_PHP"/>
</dbReference>
<dbReference type="Proteomes" id="UP000468388">
    <property type="component" value="Unassembled WGS sequence"/>
</dbReference>
<gene>
    <name evidence="2" type="ORF">GO495_18430</name>
</gene>
<accession>A0A6N8JE00</accession>
<dbReference type="SUPFAM" id="SSF56300">
    <property type="entry name" value="Metallo-dependent phosphatases"/>
    <property type="match status" value="1"/>
</dbReference>
<evidence type="ECO:0000313" key="3">
    <source>
        <dbReference type="Proteomes" id="UP000468388"/>
    </source>
</evidence>
<name>A0A6N8JE00_9BACT</name>
<proteinExistence type="predicted"/>
<dbReference type="OrthoDB" id="1030079at2"/>
<dbReference type="RefSeq" id="WP_157301199.1">
    <property type="nucleotide sequence ID" value="NZ_BAAAZB010000002.1"/>
</dbReference>
<comment type="caution">
    <text evidence="2">The sequence shown here is derived from an EMBL/GenBank/DDBJ whole genome shotgun (WGS) entry which is preliminary data.</text>
</comment>
<feature type="domain" description="Calcineurin-like phosphoesterase" evidence="1">
    <location>
        <begin position="3"/>
        <end position="164"/>
    </location>
</feature>
<dbReference type="EMBL" id="WRXO01000005">
    <property type="protein sequence ID" value="MVT42576.1"/>
    <property type="molecule type" value="Genomic_DNA"/>
</dbReference>
<protein>
    <recommendedName>
        <fullName evidence="1">Calcineurin-like phosphoesterase domain-containing protein</fullName>
    </recommendedName>
</protein>
<dbReference type="Pfam" id="PF00149">
    <property type="entry name" value="Metallophos"/>
    <property type="match status" value="1"/>
</dbReference>
<sequence>MILIGDLHGEYLNILYKINNLEIRNTTLIQVGDFGLGFHDLHHDIKTLSGLNKFLHEKGNSLYLIRGNHDNPYFWNHRQEIQMKNIFFVQDYEAVTIEEQKILFIGGGISIDRKNRIAGKDYWIDEEFVLNPVLLDNACAAGIDMVITHIAPNSAWPYSFTPVVNHYVSREPGLANALYQERSNMNVVYQHAKLAGCKQWYYGHYHQSMVEEKEGVLFRCLDIGEMYQPTV</sequence>
<reference evidence="2 3" key="1">
    <citation type="submission" date="2019-12" db="EMBL/GenBank/DDBJ databases">
        <title>The draft genomic sequence of strain Chitinophaga oryziterrae JCM 16595.</title>
        <authorList>
            <person name="Zhang X."/>
        </authorList>
    </citation>
    <scope>NUCLEOTIDE SEQUENCE [LARGE SCALE GENOMIC DNA]</scope>
    <source>
        <strain evidence="2 3">JCM 16595</strain>
    </source>
</reference>